<organism evidence="1">
    <name type="scientific">viral metagenome</name>
    <dbReference type="NCBI Taxonomy" id="1070528"/>
    <lineage>
        <taxon>unclassified sequences</taxon>
        <taxon>metagenomes</taxon>
        <taxon>organismal metagenomes</taxon>
    </lineage>
</organism>
<dbReference type="EMBL" id="MN738749">
    <property type="protein sequence ID" value="QHS83146.1"/>
    <property type="molecule type" value="Genomic_DNA"/>
</dbReference>
<proteinExistence type="predicted"/>
<evidence type="ECO:0000313" key="1">
    <source>
        <dbReference type="EMBL" id="QHS83146.1"/>
    </source>
</evidence>
<sequence>MSNEKNNTDIKHLETLKSRIEKLEQHHHIEILRIITESKVKLSENKSGVFINMSFLPEPLIKDIEKYLEYIDEQKTSLKTVEYQKEEFKKSFFDEKEDKDSVPISYNSII</sequence>
<evidence type="ECO:0008006" key="2">
    <source>
        <dbReference type="Google" id="ProtNLM"/>
    </source>
</evidence>
<protein>
    <recommendedName>
        <fullName evidence="2">NET domain-containing protein</fullName>
    </recommendedName>
</protein>
<dbReference type="AlphaFoldDB" id="A0A6C0AUA9"/>
<accession>A0A6C0AUA9</accession>
<reference evidence="1" key="1">
    <citation type="journal article" date="2020" name="Nature">
        <title>Giant virus diversity and host interactions through global metagenomics.</title>
        <authorList>
            <person name="Schulz F."/>
            <person name="Roux S."/>
            <person name="Paez-Espino D."/>
            <person name="Jungbluth S."/>
            <person name="Walsh D.A."/>
            <person name="Denef V.J."/>
            <person name="McMahon K.D."/>
            <person name="Konstantinidis K.T."/>
            <person name="Eloe-Fadrosh E.A."/>
            <person name="Kyrpides N.C."/>
            <person name="Woyke T."/>
        </authorList>
    </citation>
    <scope>NUCLEOTIDE SEQUENCE</scope>
    <source>
        <strain evidence="1">GVMAG-S-ERX555943-30</strain>
    </source>
</reference>
<name>A0A6C0AUA9_9ZZZZ</name>